<evidence type="ECO:0000313" key="1">
    <source>
        <dbReference type="EMBL" id="QJA62310.1"/>
    </source>
</evidence>
<sequence length="71" mass="8681">MKKDKIKIAINDIEKMRRTHIQWAEYFEKYPDIEKKYIETGEWDNAKEHRNLVKQYDNVLNILKFLLGGRI</sequence>
<accession>A0A6M3IXS5</accession>
<name>A0A6M3IXS5_9ZZZZ</name>
<reference evidence="1" key="1">
    <citation type="submission" date="2020-03" db="EMBL/GenBank/DDBJ databases">
        <title>The deep terrestrial virosphere.</title>
        <authorList>
            <person name="Holmfeldt K."/>
            <person name="Nilsson E."/>
            <person name="Simone D."/>
            <person name="Lopez-Fernandez M."/>
            <person name="Wu X."/>
            <person name="de Brujin I."/>
            <person name="Lundin D."/>
            <person name="Andersson A."/>
            <person name="Bertilsson S."/>
            <person name="Dopson M."/>
        </authorList>
    </citation>
    <scope>NUCLEOTIDE SEQUENCE</scope>
    <source>
        <strain evidence="2">MM415A01172</strain>
        <strain evidence="1">MM415B00797</strain>
    </source>
</reference>
<dbReference type="AlphaFoldDB" id="A0A6M3IXS5"/>
<dbReference type="EMBL" id="MT142313">
    <property type="protein sequence ID" value="QJA77990.1"/>
    <property type="molecule type" value="Genomic_DNA"/>
</dbReference>
<gene>
    <name evidence="2" type="ORF">MM415A01172_0025</name>
    <name evidence="1" type="ORF">MM415B00797_0025</name>
</gene>
<proteinExistence type="predicted"/>
<dbReference type="EMBL" id="MT141467">
    <property type="protein sequence ID" value="QJA62310.1"/>
    <property type="molecule type" value="Genomic_DNA"/>
</dbReference>
<organism evidence="1">
    <name type="scientific">viral metagenome</name>
    <dbReference type="NCBI Taxonomy" id="1070528"/>
    <lineage>
        <taxon>unclassified sequences</taxon>
        <taxon>metagenomes</taxon>
        <taxon>organismal metagenomes</taxon>
    </lineage>
</organism>
<protein>
    <submittedName>
        <fullName evidence="1">Uncharacterized protein</fullName>
    </submittedName>
</protein>
<evidence type="ECO:0000313" key="2">
    <source>
        <dbReference type="EMBL" id="QJA77990.1"/>
    </source>
</evidence>